<keyword evidence="14" id="KW-1185">Reference proteome</keyword>
<dbReference type="PROSITE" id="PS51278">
    <property type="entry name" value="GATASE_TYPE_2"/>
    <property type="match status" value="1"/>
</dbReference>
<feature type="binding site" evidence="10">
    <location>
        <begin position="384"/>
        <end position="385"/>
    </location>
    <ligand>
        <name>ATP</name>
        <dbReference type="ChEBI" id="CHEBI:30616"/>
    </ligand>
</feature>
<evidence type="ECO:0000256" key="1">
    <source>
        <dbReference type="ARBA" id="ARBA00005187"/>
    </source>
</evidence>
<reference evidence="13" key="1">
    <citation type="submission" date="2021-04" db="EMBL/GenBank/DDBJ databases">
        <title>Genome based classification of Actinospica acidithermotolerans sp. nov., an actinobacterium isolated from an Indonesian hot spring.</title>
        <authorList>
            <person name="Kusuma A.B."/>
            <person name="Putra K.E."/>
            <person name="Nafisah S."/>
            <person name="Loh J."/>
            <person name="Nouioui I."/>
            <person name="Goodfellow M."/>
        </authorList>
    </citation>
    <scope>NUCLEOTIDE SEQUENCE</scope>
    <source>
        <strain evidence="13">CSCA 57</strain>
    </source>
</reference>
<dbReference type="InterPro" id="IPR051786">
    <property type="entry name" value="ASN_synthetase/amidase"/>
</dbReference>
<dbReference type="EC" id="6.3.5.4" evidence="3"/>
<dbReference type="Pfam" id="PF13537">
    <property type="entry name" value="GATase_7"/>
    <property type="match status" value="1"/>
</dbReference>
<evidence type="ECO:0000256" key="7">
    <source>
        <dbReference type="ARBA" id="ARBA00022962"/>
    </source>
</evidence>
<sequence length="621" mass="69269">MCGITGWVRFPPEPRQRPDLLKAMSETLACRGPDASGIWLGLNAALGHRRLAVIDPEGGRQPMRARCDNAVDEVVLVYSGEVYNYRELRTELKAKGRVFVTESDTEVVLQAYLAWGEDFVERLGGMFALALWDGSRELLLLARDRLGVKPLYYARTIDGLVFGSEIKALLAYPEVEAAVDAEGLAELLSFVRTPGRTCYRGVHELRPGHTLVVREDQHPVTRRYWTLEARKHRDELPATVAHVRELLEDIVERQLIADVPLCTLLSGGLDSSAITALAARSLARRNKGPVRSYAVGFAGQHEHWDADADRMRDTLDAPFARLLAEHVGAEHTEVLLDAARLADRDTIDRVVRARDLPDGLGEGDTSLYLLFGALREQGNTVALSGEAADEVFGGYAWFHDEAAVNAETFPWLARSGGFSGEQTTNTPHSFLDPGLLTKLELRDYVAEQYREALAQVPRLSGESPAERRMRELGHLHLTRFLPGLLDRKDRMSMAVGLEVRVPFCDHRLVEYVFNVPWEFKSFDGREKSLLRAATQDLLPVEVAGRRKSPYPSTQDPVFAEGVRRRLREVLANPDSPVLPLLDAAAARRAVESASGPELRRAAEPVLLLDSWLRQYPVKLEL</sequence>
<dbReference type="GO" id="GO:0006529">
    <property type="term" value="P:asparagine biosynthetic process"/>
    <property type="evidence" value="ECO:0007669"/>
    <property type="project" value="UniProtKB-KW"/>
</dbReference>
<dbReference type="GO" id="GO:0005524">
    <property type="term" value="F:ATP binding"/>
    <property type="evidence" value="ECO:0007669"/>
    <property type="project" value="UniProtKB-KW"/>
</dbReference>
<dbReference type="InterPro" id="IPR014729">
    <property type="entry name" value="Rossmann-like_a/b/a_fold"/>
</dbReference>
<evidence type="ECO:0000313" key="14">
    <source>
        <dbReference type="Proteomes" id="UP000675781"/>
    </source>
</evidence>
<dbReference type="Gene3D" id="3.40.50.620">
    <property type="entry name" value="HUPs"/>
    <property type="match status" value="1"/>
</dbReference>
<evidence type="ECO:0000256" key="4">
    <source>
        <dbReference type="ARBA" id="ARBA00022741"/>
    </source>
</evidence>
<evidence type="ECO:0000256" key="11">
    <source>
        <dbReference type="PIRSR" id="PIRSR001589-3"/>
    </source>
</evidence>
<dbReference type="InterPro" id="IPR029055">
    <property type="entry name" value="Ntn_hydrolases_N"/>
</dbReference>
<dbReference type="AlphaFoldDB" id="A0A941EHK7"/>
<evidence type="ECO:0000256" key="2">
    <source>
        <dbReference type="ARBA" id="ARBA00005752"/>
    </source>
</evidence>
<dbReference type="CDD" id="cd00712">
    <property type="entry name" value="AsnB"/>
    <property type="match status" value="1"/>
</dbReference>
<feature type="binding site" evidence="10">
    <location>
        <position position="295"/>
    </location>
    <ligand>
        <name>ATP</name>
        <dbReference type="ChEBI" id="CHEBI:30616"/>
    </ligand>
</feature>
<evidence type="ECO:0000256" key="8">
    <source>
        <dbReference type="ARBA" id="ARBA00048741"/>
    </source>
</evidence>
<dbReference type="InterPro" id="IPR033738">
    <property type="entry name" value="AsnB_N"/>
</dbReference>
<keyword evidence="6 9" id="KW-0061">Asparagine biosynthesis</keyword>
<dbReference type="InterPro" id="IPR006426">
    <property type="entry name" value="Asn_synth_AEB"/>
</dbReference>
<accession>A0A941EHK7</accession>
<evidence type="ECO:0000256" key="9">
    <source>
        <dbReference type="PIRSR" id="PIRSR001589-1"/>
    </source>
</evidence>
<dbReference type="PANTHER" id="PTHR43284:SF1">
    <property type="entry name" value="ASPARAGINE SYNTHETASE"/>
    <property type="match status" value="1"/>
</dbReference>
<evidence type="ECO:0000313" key="13">
    <source>
        <dbReference type="EMBL" id="MBR7832730.1"/>
    </source>
</evidence>
<keyword evidence="13" id="KW-0436">Ligase</keyword>
<dbReference type="PANTHER" id="PTHR43284">
    <property type="entry name" value="ASPARAGINE SYNTHETASE (GLUTAMINE-HYDROLYZING)"/>
    <property type="match status" value="1"/>
</dbReference>
<evidence type="ECO:0000256" key="10">
    <source>
        <dbReference type="PIRSR" id="PIRSR001589-2"/>
    </source>
</evidence>
<dbReference type="GO" id="GO:0004066">
    <property type="term" value="F:asparagine synthase (glutamine-hydrolyzing) activity"/>
    <property type="evidence" value="ECO:0007669"/>
    <property type="project" value="UniProtKB-EC"/>
</dbReference>
<keyword evidence="7 9" id="KW-0315">Glutamine amidotransferase</keyword>
<comment type="catalytic activity">
    <reaction evidence="8">
        <text>L-aspartate + L-glutamine + ATP + H2O = L-asparagine + L-glutamate + AMP + diphosphate + H(+)</text>
        <dbReference type="Rhea" id="RHEA:12228"/>
        <dbReference type="ChEBI" id="CHEBI:15377"/>
        <dbReference type="ChEBI" id="CHEBI:15378"/>
        <dbReference type="ChEBI" id="CHEBI:29985"/>
        <dbReference type="ChEBI" id="CHEBI:29991"/>
        <dbReference type="ChEBI" id="CHEBI:30616"/>
        <dbReference type="ChEBI" id="CHEBI:33019"/>
        <dbReference type="ChEBI" id="CHEBI:58048"/>
        <dbReference type="ChEBI" id="CHEBI:58359"/>
        <dbReference type="ChEBI" id="CHEBI:456215"/>
        <dbReference type="EC" id="6.3.5.4"/>
    </reaction>
</comment>
<keyword evidence="4 10" id="KW-0547">Nucleotide-binding</keyword>
<dbReference type="SUPFAM" id="SSF56235">
    <property type="entry name" value="N-terminal nucleophile aminohydrolases (Ntn hydrolases)"/>
    <property type="match status" value="1"/>
</dbReference>
<dbReference type="Proteomes" id="UP000675781">
    <property type="component" value="Unassembled WGS sequence"/>
</dbReference>
<gene>
    <name evidence="13" type="primary">asnB</name>
    <name evidence="13" type="ORF">KDL01_05630</name>
</gene>
<dbReference type="InterPro" id="IPR001962">
    <property type="entry name" value="Asn_synthase"/>
</dbReference>
<dbReference type="SUPFAM" id="SSF52402">
    <property type="entry name" value="Adenine nucleotide alpha hydrolases-like"/>
    <property type="match status" value="1"/>
</dbReference>
<feature type="site" description="Important for beta-aspartyl-AMP intermediate formation" evidence="11">
    <location>
        <position position="386"/>
    </location>
</feature>
<feature type="binding site" evidence="10">
    <location>
        <position position="264"/>
    </location>
    <ligand>
        <name>ATP</name>
        <dbReference type="ChEBI" id="CHEBI:30616"/>
    </ligand>
</feature>
<dbReference type="CDD" id="cd01991">
    <property type="entry name" value="Asn_synthase_B_C"/>
    <property type="match status" value="1"/>
</dbReference>
<comment type="similarity">
    <text evidence="2">Belongs to the asparagine synthetase family.</text>
</comment>
<dbReference type="Pfam" id="PF00733">
    <property type="entry name" value="Asn_synthase"/>
    <property type="match status" value="1"/>
</dbReference>
<dbReference type="NCBIfam" id="TIGR01536">
    <property type="entry name" value="asn_synth_AEB"/>
    <property type="match status" value="1"/>
</dbReference>
<dbReference type="GO" id="GO:0005829">
    <property type="term" value="C:cytosol"/>
    <property type="evidence" value="ECO:0007669"/>
    <property type="project" value="TreeGrafter"/>
</dbReference>
<feature type="active site" description="For GATase activity" evidence="9">
    <location>
        <position position="2"/>
    </location>
</feature>
<dbReference type="Gene3D" id="3.60.20.10">
    <property type="entry name" value="Glutamine Phosphoribosylpyrophosphate, subunit 1, domain 1"/>
    <property type="match status" value="1"/>
</dbReference>
<comment type="caution">
    <text evidence="13">The sequence shown here is derived from an EMBL/GenBank/DDBJ whole genome shotgun (WGS) entry which is preliminary data.</text>
</comment>
<keyword evidence="9" id="KW-0028">Amino-acid biosynthesis</keyword>
<dbReference type="RefSeq" id="WP_212527255.1">
    <property type="nucleotide sequence ID" value="NZ_JAGSOG010000015.1"/>
</dbReference>
<feature type="domain" description="Glutamine amidotransferase type-2" evidence="12">
    <location>
        <begin position="2"/>
        <end position="216"/>
    </location>
</feature>
<dbReference type="InterPro" id="IPR017932">
    <property type="entry name" value="GATase_2_dom"/>
</dbReference>
<evidence type="ECO:0000256" key="6">
    <source>
        <dbReference type="ARBA" id="ARBA00022888"/>
    </source>
</evidence>
<dbReference type="EMBL" id="JAGSOG010000015">
    <property type="protein sequence ID" value="MBR7832730.1"/>
    <property type="molecule type" value="Genomic_DNA"/>
</dbReference>
<comment type="pathway">
    <text evidence="1">Amino-acid biosynthesis; L-asparagine biosynthesis; L-asparagine from L-aspartate (L-Gln route): step 1/1.</text>
</comment>
<evidence type="ECO:0000259" key="12">
    <source>
        <dbReference type="PROSITE" id="PS51278"/>
    </source>
</evidence>
<evidence type="ECO:0000256" key="5">
    <source>
        <dbReference type="ARBA" id="ARBA00022840"/>
    </source>
</evidence>
<proteinExistence type="inferred from homology"/>
<evidence type="ECO:0000256" key="3">
    <source>
        <dbReference type="ARBA" id="ARBA00012737"/>
    </source>
</evidence>
<name>A0A941EHK7_9ACTN</name>
<dbReference type="PIRSF" id="PIRSF001589">
    <property type="entry name" value="Asn_synthetase_glu-h"/>
    <property type="match status" value="1"/>
</dbReference>
<keyword evidence="5 10" id="KW-0067">ATP-binding</keyword>
<protein>
    <recommendedName>
        <fullName evidence="3">asparagine synthase (glutamine-hydrolyzing)</fullName>
        <ecNumber evidence="3">6.3.5.4</ecNumber>
    </recommendedName>
</protein>
<feature type="binding site" evidence="10">
    <location>
        <position position="104"/>
    </location>
    <ligand>
        <name>L-glutamine</name>
        <dbReference type="ChEBI" id="CHEBI:58359"/>
    </ligand>
</feature>
<organism evidence="13 14">
    <name type="scientific">Actinospica durhamensis</name>
    <dbReference type="NCBI Taxonomy" id="1508375"/>
    <lineage>
        <taxon>Bacteria</taxon>
        <taxon>Bacillati</taxon>
        <taxon>Actinomycetota</taxon>
        <taxon>Actinomycetes</taxon>
        <taxon>Catenulisporales</taxon>
        <taxon>Actinospicaceae</taxon>
        <taxon>Actinospica</taxon>
    </lineage>
</organism>